<dbReference type="EMBL" id="JAAIYO010000006">
    <property type="protein sequence ID" value="MBE4750790.1"/>
    <property type="molecule type" value="Genomic_DNA"/>
</dbReference>
<dbReference type="SFLD" id="SFLDS00019">
    <property type="entry name" value="Glutathione_Transferase_(cytos"/>
    <property type="match status" value="1"/>
</dbReference>
<feature type="domain" description="GST N-terminal" evidence="1">
    <location>
        <begin position="1"/>
        <end position="82"/>
    </location>
</feature>
<dbReference type="InterPro" id="IPR036282">
    <property type="entry name" value="Glutathione-S-Trfase_C_sf"/>
</dbReference>
<protein>
    <submittedName>
        <fullName evidence="3">Glutathione S-transferase family protein</fullName>
    </submittedName>
</protein>
<accession>A0ABR9PSB4</accession>
<organism evidence="3 4">
    <name type="scientific">Corallococcus soli</name>
    <dbReference type="NCBI Taxonomy" id="2710757"/>
    <lineage>
        <taxon>Bacteria</taxon>
        <taxon>Pseudomonadati</taxon>
        <taxon>Myxococcota</taxon>
        <taxon>Myxococcia</taxon>
        <taxon>Myxococcales</taxon>
        <taxon>Cystobacterineae</taxon>
        <taxon>Myxococcaceae</taxon>
        <taxon>Corallococcus</taxon>
    </lineage>
</organism>
<dbReference type="RefSeq" id="WP_193427988.1">
    <property type="nucleotide sequence ID" value="NZ_CBCSIP010000037.1"/>
</dbReference>
<dbReference type="InterPro" id="IPR004045">
    <property type="entry name" value="Glutathione_S-Trfase_N"/>
</dbReference>
<dbReference type="SUPFAM" id="SSF52833">
    <property type="entry name" value="Thioredoxin-like"/>
    <property type="match status" value="1"/>
</dbReference>
<evidence type="ECO:0000313" key="3">
    <source>
        <dbReference type="EMBL" id="MBE4750790.1"/>
    </source>
</evidence>
<dbReference type="SFLD" id="SFLDG00358">
    <property type="entry name" value="Main_(cytGST)"/>
    <property type="match status" value="1"/>
</dbReference>
<dbReference type="Gene3D" id="1.20.1050.10">
    <property type="match status" value="1"/>
</dbReference>
<dbReference type="PANTHER" id="PTHR44051">
    <property type="entry name" value="GLUTATHIONE S-TRANSFERASE-RELATED"/>
    <property type="match status" value="1"/>
</dbReference>
<dbReference type="InterPro" id="IPR036249">
    <property type="entry name" value="Thioredoxin-like_sf"/>
</dbReference>
<sequence>MIKLHQFNPSGNCYKVRLLLHQLAIPFETREVDLSAGETRTPEFKAMNPIARTPTVELEPGVFLAESNAILWYFGEGTPFIPTDRLERARMLQWMFFEQYSHEPYIAVARAWLAYFGVPPGKEKELEERIQKGYAALDVMEGELSKRPFFAGEHYSLADIALYAYTHVAEEGRFDLGRHPAIRAWFERVQAQPRHLRITDVINAPSASRSSQVKPGL</sequence>
<dbReference type="InterPro" id="IPR004046">
    <property type="entry name" value="GST_C"/>
</dbReference>
<gene>
    <name evidence="3" type="ORF">G4177_21700</name>
</gene>
<dbReference type="CDD" id="cd03056">
    <property type="entry name" value="GST_N_4"/>
    <property type="match status" value="1"/>
</dbReference>
<name>A0ABR9PSB4_9BACT</name>
<evidence type="ECO:0000259" key="1">
    <source>
        <dbReference type="PROSITE" id="PS50404"/>
    </source>
</evidence>
<dbReference type="Pfam" id="PF13409">
    <property type="entry name" value="GST_N_2"/>
    <property type="match status" value="1"/>
</dbReference>
<dbReference type="Proteomes" id="UP001516472">
    <property type="component" value="Unassembled WGS sequence"/>
</dbReference>
<dbReference type="PROSITE" id="PS50404">
    <property type="entry name" value="GST_NTER"/>
    <property type="match status" value="1"/>
</dbReference>
<dbReference type="SFLD" id="SFLDG01151">
    <property type="entry name" value="Main.2:_Nu-like"/>
    <property type="match status" value="1"/>
</dbReference>
<comment type="caution">
    <text evidence="3">The sequence shown here is derived from an EMBL/GenBank/DDBJ whole genome shotgun (WGS) entry which is preliminary data.</text>
</comment>
<proteinExistence type="predicted"/>
<reference evidence="3 4" key="1">
    <citation type="submission" date="2020-02" db="EMBL/GenBank/DDBJ databases">
        <authorList>
            <person name="Babadi Z.K."/>
            <person name="Risdian C."/>
            <person name="Ebrahimipour G.H."/>
            <person name="Wink J."/>
        </authorList>
    </citation>
    <scope>NUCLEOTIDE SEQUENCE [LARGE SCALE GENOMIC DNA]</scope>
    <source>
        <strain evidence="3 4">ZKHCc1 1396</strain>
    </source>
</reference>
<dbReference type="InterPro" id="IPR040079">
    <property type="entry name" value="Glutathione_S-Trfase"/>
</dbReference>
<dbReference type="PROSITE" id="PS50405">
    <property type="entry name" value="GST_CTER"/>
    <property type="match status" value="1"/>
</dbReference>
<dbReference type="PANTHER" id="PTHR44051:SF2">
    <property type="entry name" value="HYPOTHETICAL GLUTATHIONE S-TRANSFERASE LIKE PROTEIN"/>
    <property type="match status" value="1"/>
</dbReference>
<keyword evidence="4" id="KW-1185">Reference proteome</keyword>
<evidence type="ECO:0000259" key="2">
    <source>
        <dbReference type="PROSITE" id="PS50405"/>
    </source>
</evidence>
<dbReference type="InterPro" id="IPR010987">
    <property type="entry name" value="Glutathione-S-Trfase_C-like"/>
</dbReference>
<dbReference type="SUPFAM" id="SSF47616">
    <property type="entry name" value="GST C-terminal domain-like"/>
    <property type="match status" value="1"/>
</dbReference>
<dbReference type="Gene3D" id="3.40.30.10">
    <property type="entry name" value="Glutaredoxin"/>
    <property type="match status" value="1"/>
</dbReference>
<dbReference type="Pfam" id="PF00043">
    <property type="entry name" value="GST_C"/>
    <property type="match status" value="1"/>
</dbReference>
<evidence type="ECO:0000313" key="4">
    <source>
        <dbReference type="Proteomes" id="UP001516472"/>
    </source>
</evidence>
<feature type="domain" description="GST C-terminal" evidence="2">
    <location>
        <begin position="84"/>
        <end position="217"/>
    </location>
</feature>